<dbReference type="Gene3D" id="3.20.20.450">
    <property type="entry name" value="EAL domain"/>
    <property type="match status" value="1"/>
</dbReference>
<keyword evidence="4" id="KW-1185">Reference proteome</keyword>
<dbReference type="InterPro" id="IPR000160">
    <property type="entry name" value="GGDEF_dom"/>
</dbReference>
<dbReference type="InterPro" id="IPR029787">
    <property type="entry name" value="Nucleotide_cyclase"/>
</dbReference>
<dbReference type="SMART" id="SM00052">
    <property type="entry name" value="EAL"/>
    <property type="match status" value="1"/>
</dbReference>
<dbReference type="Pfam" id="PF00563">
    <property type="entry name" value="EAL"/>
    <property type="match status" value="1"/>
</dbReference>
<dbReference type="InterPro" id="IPR035919">
    <property type="entry name" value="EAL_sf"/>
</dbReference>
<dbReference type="PROSITE" id="PS50883">
    <property type="entry name" value="EAL"/>
    <property type="match status" value="1"/>
</dbReference>
<dbReference type="CDD" id="cd01949">
    <property type="entry name" value="GGDEF"/>
    <property type="match status" value="1"/>
</dbReference>
<dbReference type="KEGG" id="hdi:HDIA_3333"/>
<dbReference type="SUPFAM" id="SSF141868">
    <property type="entry name" value="EAL domain-like"/>
    <property type="match status" value="1"/>
</dbReference>
<dbReference type="NCBIfam" id="TIGR00254">
    <property type="entry name" value="GGDEF"/>
    <property type="match status" value="1"/>
</dbReference>
<dbReference type="PANTHER" id="PTHR44757:SF2">
    <property type="entry name" value="BIOFILM ARCHITECTURE MAINTENANCE PROTEIN MBAA"/>
    <property type="match status" value="1"/>
</dbReference>
<dbReference type="PROSITE" id="PS50887">
    <property type="entry name" value="GGDEF"/>
    <property type="match status" value="1"/>
</dbReference>
<dbReference type="Gene3D" id="3.30.70.270">
    <property type="match status" value="1"/>
</dbReference>
<dbReference type="Pfam" id="PF00990">
    <property type="entry name" value="GGDEF"/>
    <property type="match status" value="1"/>
</dbReference>
<dbReference type="InterPro" id="IPR052155">
    <property type="entry name" value="Biofilm_reg_signaling"/>
</dbReference>
<dbReference type="Proteomes" id="UP000223606">
    <property type="component" value="Chromosome 1"/>
</dbReference>
<feature type="domain" description="EAL" evidence="1">
    <location>
        <begin position="264"/>
        <end position="518"/>
    </location>
</feature>
<dbReference type="CDD" id="cd01948">
    <property type="entry name" value="EAL"/>
    <property type="match status" value="1"/>
</dbReference>
<dbReference type="InterPro" id="IPR001633">
    <property type="entry name" value="EAL_dom"/>
</dbReference>
<dbReference type="AlphaFoldDB" id="A0A2C9D966"/>
<dbReference type="GO" id="GO:0071111">
    <property type="term" value="F:cyclic-guanylate-specific phosphodiesterase activity"/>
    <property type="evidence" value="ECO:0007669"/>
    <property type="project" value="UniProtKB-EC"/>
</dbReference>
<protein>
    <submittedName>
        <fullName evidence="3">Cyclic di-GMP phosphodiesterase Gmr</fullName>
        <ecNumber evidence="3">3.1.4.52</ecNumber>
    </submittedName>
</protein>
<dbReference type="EMBL" id="LT960614">
    <property type="protein sequence ID" value="SON56874.1"/>
    <property type="molecule type" value="Genomic_DNA"/>
</dbReference>
<dbReference type="PANTHER" id="PTHR44757">
    <property type="entry name" value="DIGUANYLATE CYCLASE DGCP"/>
    <property type="match status" value="1"/>
</dbReference>
<feature type="domain" description="GGDEF" evidence="2">
    <location>
        <begin position="122"/>
        <end position="255"/>
    </location>
</feature>
<keyword evidence="3" id="KW-0378">Hydrolase</keyword>
<reference evidence="4" key="1">
    <citation type="submission" date="2017-09" db="EMBL/GenBank/DDBJ databases">
        <title>Genome sequence of Nannocystis excedens DSM 71.</title>
        <authorList>
            <person name="Blom J."/>
        </authorList>
    </citation>
    <scope>NUCLEOTIDE SEQUENCE [LARGE SCALE GENOMIC DNA]</scope>
    <source>
        <strain evidence="4">type strain: E19</strain>
    </source>
</reference>
<dbReference type="SMART" id="SM00267">
    <property type="entry name" value="GGDEF"/>
    <property type="match status" value="1"/>
</dbReference>
<accession>A0A2C9D966</accession>
<name>A0A2C9D966_9HYPH</name>
<evidence type="ECO:0000313" key="4">
    <source>
        <dbReference type="Proteomes" id="UP000223606"/>
    </source>
</evidence>
<evidence type="ECO:0000313" key="3">
    <source>
        <dbReference type="EMBL" id="SON56874.1"/>
    </source>
</evidence>
<evidence type="ECO:0000259" key="2">
    <source>
        <dbReference type="PROSITE" id="PS50887"/>
    </source>
</evidence>
<dbReference type="OrthoDB" id="9814202at2"/>
<gene>
    <name evidence="3" type="primary">gmr_6</name>
    <name evidence="3" type="ORF">HDIA_3333</name>
</gene>
<organism evidence="3 4">
    <name type="scientific">Hartmannibacter diazotrophicus</name>
    <dbReference type="NCBI Taxonomy" id="1482074"/>
    <lineage>
        <taxon>Bacteria</taxon>
        <taxon>Pseudomonadati</taxon>
        <taxon>Pseudomonadota</taxon>
        <taxon>Alphaproteobacteria</taxon>
        <taxon>Hyphomicrobiales</taxon>
        <taxon>Pleomorphomonadaceae</taxon>
        <taxon>Hartmannibacter</taxon>
    </lineage>
</organism>
<dbReference type="RefSeq" id="WP_099557204.1">
    <property type="nucleotide sequence ID" value="NZ_LT960614.1"/>
</dbReference>
<dbReference type="InterPro" id="IPR043128">
    <property type="entry name" value="Rev_trsase/Diguanyl_cyclase"/>
</dbReference>
<evidence type="ECO:0000259" key="1">
    <source>
        <dbReference type="PROSITE" id="PS50883"/>
    </source>
</evidence>
<dbReference type="EC" id="3.1.4.52" evidence="3"/>
<dbReference type="SUPFAM" id="SSF55073">
    <property type="entry name" value="Nucleotide cyclase"/>
    <property type="match status" value="1"/>
</dbReference>
<proteinExistence type="predicted"/>
<sequence>MTMATKQHGLADILRDLPVGLTVSSRSGDVLYTNARANAVSTDGAVPADGDVVQNNRVIQTTVHSIPLDEEVYTVHLSQDVTDQRALEDDLFQRAFFDETTGLPNRGLMDRSVSSLIEAGGGSFALAFIDLDGFKHINDYYGHTAGDQLLLKIADRLSVGLRPTDMLARVGGDEFVLLLSPIGDMETLKGDLEAVSGRLKEPFFIDGFEILSSASIGVSLFPQDGSSYDELRTKADGAMYRSKGRAKGSIQFFNSSVDHAASERARTEQRLRLAIRDRRLCCAYQPKVNFRTQDIVGVEVLLRWRDEDGLIQAPGDFIGLALELGLMDEVATLILDETIASMDRINEAFGEGASISINVAAKQAEDPRFMRDLAERLDGTGCPRRFMVEVTEEAFLARGHFQSHILPMLREVGAKVSIDDFGVGYSSLAALADITADEVKVDRTFITDVHRRPRSQSILKAIESLGQSLGMSVIVEGVETFEELAYLQAATRINFGQGYYFSKPLILENLGIPALSDGNRTAIQSRGVPVTRTSTLRRSG</sequence>